<dbReference type="AlphaFoldDB" id="A0A1B6C3C8"/>
<protein>
    <submittedName>
        <fullName evidence="1">Uncharacterized protein</fullName>
    </submittedName>
</protein>
<gene>
    <name evidence="1" type="ORF">g.31771</name>
</gene>
<organism evidence="1">
    <name type="scientific">Clastoptera arizonana</name>
    <name type="common">Arizona spittle bug</name>
    <dbReference type="NCBI Taxonomy" id="38151"/>
    <lineage>
        <taxon>Eukaryota</taxon>
        <taxon>Metazoa</taxon>
        <taxon>Ecdysozoa</taxon>
        <taxon>Arthropoda</taxon>
        <taxon>Hexapoda</taxon>
        <taxon>Insecta</taxon>
        <taxon>Pterygota</taxon>
        <taxon>Neoptera</taxon>
        <taxon>Paraneoptera</taxon>
        <taxon>Hemiptera</taxon>
        <taxon>Auchenorrhyncha</taxon>
        <taxon>Cercopoidea</taxon>
        <taxon>Clastopteridae</taxon>
        <taxon>Clastoptera</taxon>
    </lineage>
</organism>
<sequence length="109" mass="12259">MSRECLLCEGPFLDGSQVAVVKRKGLQSFIEASKKRKDRKVVLLINFTDRSTKSAESSIPKKNRLLLILKGLKRVGLSHCYGHISLNFHSERTAFCVVRKFPQITGPNS</sequence>
<dbReference type="EMBL" id="GEDC01029558">
    <property type="protein sequence ID" value="JAS07740.1"/>
    <property type="molecule type" value="Transcribed_RNA"/>
</dbReference>
<evidence type="ECO:0000313" key="1">
    <source>
        <dbReference type="EMBL" id="JAS07740.1"/>
    </source>
</evidence>
<proteinExistence type="predicted"/>
<name>A0A1B6C3C8_9HEMI</name>
<accession>A0A1B6C3C8</accession>
<reference evidence="1" key="1">
    <citation type="submission" date="2015-12" db="EMBL/GenBank/DDBJ databases">
        <title>De novo transcriptome assembly of four potential Pierce s Disease insect vectors from Arizona vineyards.</title>
        <authorList>
            <person name="Tassone E.E."/>
        </authorList>
    </citation>
    <scope>NUCLEOTIDE SEQUENCE</scope>
</reference>